<evidence type="ECO:0000313" key="1">
    <source>
        <dbReference type="EMBL" id="MDQ0393655.1"/>
    </source>
</evidence>
<dbReference type="RefSeq" id="WP_307429297.1">
    <property type="nucleotide sequence ID" value="NZ_JAUSVK010000001.1"/>
</dbReference>
<proteinExistence type="predicted"/>
<evidence type="ECO:0000313" key="2">
    <source>
        <dbReference type="Proteomes" id="UP001237448"/>
    </source>
</evidence>
<dbReference type="Proteomes" id="UP001237448">
    <property type="component" value="Unassembled WGS sequence"/>
</dbReference>
<keyword evidence="2" id="KW-1185">Reference proteome</keyword>
<reference evidence="1 2" key="1">
    <citation type="submission" date="2023-07" db="EMBL/GenBank/DDBJ databases">
        <title>Genomic Encyclopedia of Type Strains, Phase IV (KMG-IV): sequencing the most valuable type-strain genomes for metagenomic binning, comparative biology and taxonomic classification.</title>
        <authorList>
            <person name="Goeker M."/>
        </authorList>
    </citation>
    <scope>NUCLEOTIDE SEQUENCE [LARGE SCALE GENOMIC DNA]</scope>
    <source>
        <strain evidence="1 2">DSM 5896</strain>
    </source>
</reference>
<sequence length="74" mass="7974">MIFYQFTATPGSAQALVGDRAGSRLPKLTSGVWMYLKQIDVAAPTSESPVGTDQVKAAIEKDGYFLWPESPANP</sequence>
<name>A0ABU0FGB9_9HYPH</name>
<comment type="caution">
    <text evidence="1">The sequence shown here is derived from an EMBL/GenBank/DDBJ whole genome shotgun (WGS) entry which is preliminary data.</text>
</comment>
<gene>
    <name evidence="1" type="ORF">J3R73_003447</name>
</gene>
<protein>
    <submittedName>
        <fullName evidence="1">Uncharacterized protein</fullName>
    </submittedName>
</protein>
<accession>A0ABU0FGB9</accession>
<organism evidence="1 2">
    <name type="scientific">Labrys monachus</name>
    <dbReference type="NCBI Taxonomy" id="217067"/>
    <lineage>
        <taxon>Bacteria</taxon>
        <taxon>Pseudomonadati</taxon>
        <taxon>Pseudomonadota</taxon>
        <taxon>Alphaproteobacteria</taxon>
        <taxon>Hyphomicrobiales</taxon>
        <taxon>Xanthobacteraceae</taxon>
        <taxon>Labrys</taxon>
    </lineage>
</organism>
<dbReference type="EMBL" id="JAUSVK010000001">
    <property type="protein sequence ID" value="MDQ0393655.1"/>
    <property type="molecule type" value="Genomic_DNA"/>
</dbReference>